<protein>
    <submittedName>
        <fullName evidence="3">Uncharacterized protein</fullName>
    </submittedName>
</protein>
<keyword evidence="2" id="KW-1133">Transmembrane helix</keyword>
<feature type="non-terminal residue" evidence="3">
    <location>
        <position position="1"/>
    </location>
</feature>
<evidence type="ECO:0000256" key="1">
    <source>
        <dbReference type="ARBA" id="ARBA00010169"/>
    </source>
</evidence>
<comment type="similarity">
    <text evidence="1">Belongs to the CutA family.</text>
</comment>
<reference evidence="3" key="1">
    <citation type="journal article" date="2019" name="bioRxiv">
        <title>The Genome of the Zebra Mussel, Dreissena polymorpha: A Resource for Invasive Species Research.</title>
        <authorList>
            <person name="McCartney M.A."/>
            <person name="Auch B."/>
            <person name="Kono T."/>
            <person name="Mallez S."/>
            <person name="Zhang Y."/>
            <person name="Obille A."/>
            <person name="Becker A."/>
            <person name="Abrahante J.E."/>
            <person name="Garbe J."/>
            <person name="Badalamenti J.P."/>
            <person name="Herman A."/>
            <person name="Mangelson H."/>
            <person name="Liachko I."/>
            <person name="Sullivan S."/>
            <person name="Sone E.D."/>
            <person name="Koren S."/>
            <person name="Silverstein K.A.T."/>
            <person name="Beckman K.B."/>
            <person name="Gohl D.M."/>
        </authorList>
    </citation>
    <scope>NUCLEOTIDE SEQUENCE</scope>
    <source>
        <strain evidence="3">Duluth1</strain>
        <tissue evidence="3">Whole animal</tissue>
    </source>
</reference>
<evidence type="ECO:0000313" key="4">
    <source>
        <dbReference type="Proteomes" id="UP000828390"/>
    </source>
</evidence>
<comment type="caution">
    <text evidence="3">The sequence shown here is derived from an EMBL/GenBank/DDBJ whole genome shotgun (WGS) entry which is preliminary data.</text>
</comment>
<dbReference type="PROSITE" id="PS51257">
    <property type="entry name" value="PROKAR_LIPOPROTEIN"/>
    <property type="match status" value="1"/>
</dbReference>
<evidence type="ECO:0000313" key="3">
    <source>
        <dbReference type="EMBL" id="KAH3799669.1"/>
    </source>
</evidence>
<proteinExistence type="inferred from homology"/>
<dbReference type="SUPFAM" id="SSF54913">
    <property type="entry name" value="GlnB-like"/>
    <property type="match status" value="1"/>
</dbReference>
<dbReference type="PANTHER" id="PTHR23419">
    <property type="entry name" value="DIVALENT CATION TOLERANCE CUTA-RELATED"/>
    <property type="match status" value="1"/>
</dbReference>
<dbReference type="Pfam" id="PF03091">
    <property type="entry name" value="CutA1"/>
    <property type="match status" value="1"/>
</dbReference>
<evidence type="ECO:0000256" key="2">
    <source>
        <dbReference type="SAM" id="Phobius"/>
    </source>
</evidence>
<sequence>MLLNHKSKVGTLIWYFGGLLVLLGCCYMSSVIGVLRRSLGSMASSYVSGTHSMAFVTVPNMDVGKKLAHGIVRGRLAACVNIIPSVTSVYEWERKVNEDSELILMIKTSSEKIPDLSKYVR</sequence>
<dbReference type="Gene3D" id="3.30.70.120">
    <property type="match status" value="1"/>
</dbReference>
<organism evidence="3 4">
    <name type="scientific">Dreissena polymorpha</name>
    <name type="common">Zebra mussel</name>
    <name type="synonym">Mytilus polymorpha</name>
    <dbReference type="NCBI Taxonomy" id="45954"/>
    <lineage>
        <taxon>Eukaryota</taxon>
        <taxon>Metazoa</taxon>
        <taxon>Spiralia</taxon>
        <taxon>Lophotrochozoa</taxon>
        <taxon>Mollusca</taxon>
        <taxon>Bivalvia</taxon>
        <taxon>Autobranchia</taxon>
        <taxon>Heteroconchia</taxon>
        <taxon>Euheterodonta</taxon>
        <taxon>Imparidentia</taxon>
        <taxon>Neoheterodontei</taxon>
        <taxon>Myida</taxon>
        <taxon>Dreissenoidea</taxon>
        <taxon>Dreissenidae</taxon>
        <taxon>Dreissena</taxon>
    </lineage>
</organism>
<name>A0A9D4J852_DREPO</name>
<dbReference type="AlphaFoldDB" id="A0A9D4J852"/>
<dbReference type="Proteomes" id="UP000828390">
    <property type="component" value="Unassembled WGS sequence"/>
</dbReference>
<reference evidence="3" key="2">
    <citation type="submission" date="2020-11" db="EMBL/GenBank/DDBJ databases">
        <authorList>
            <person name="McCartney M.A."/>
            <person name="Auch B."/>
            <person name="Kono T."/>
            <person name="Mallez S."/>
            <person name="Becker A."/>
            <person name="Gohl D.M."/>
            <person name="Silverstein K.A.T."/>
            <person name="Koren S."/>
            <person name="Bechman K.B."/>
            <person name="Herman A."/>
            <person name="Abrahante J.E."/>
            <person name="Garbe J."/>
        </authorList>
    </citation>
    <scope>NUCLEOTIDE SEQUENCE</scope>
    <source>
        <strain evidence="3">Duluth1</strain>
        <tissue evidence="3">Whole animal</tissue>
    </source>
</reference>
<accession>A0A9D4J852</accession>
<keyword evidence="2" id="KW-0812">Transmembrane</keyword>
<dbReference type="GO" id="GO:0005507">
    <property type="term" value="F:copper ion binding"/>
    <property type="evidence" value="ECO:0007669"/>
    <property type="project" value="TreeGrafter"/>
</dbReference>
<dbReference type="InterPro" id="IPR015867">
    <property type="entry name" value="N-reg_PII/ATP_PRibTrfase_C"/>
</dbReference>
<dbReference type="InterPro" id="IPR004323">
    <property type="entry name" value="Ion_tolerance_CutA"/>
</dbReference>
<keyword evidence="4" id="KW-1185">Reference proteome</keyword>
<dbReference type="InterPro" id="IPR011322">
    <property type="entry name" value="N-reg_PII-like_a/b"/>
</dbReference>
<feature type="transmembrane region" description="Helical" evidence="2">
    <location>
        <begin position="12"/>
        <end position="35"/>
    </location>
</feature>
<dbReference type="GO" id="GO:0010038">
    <property type="term" value="P:response to metal ion"/>
    <property type="evidence" value="ECO:0007669"/>
    <property type="project" value="InterPro"/>
</dbReference>
<dbReference type="PANTHER" id="PTHR23419:SF8">
    <property type="entry name" value="FI09726P"/>
    <property type="match status" value="1"/>
</dbReference>
<gene>
    <name evidence="3" type="ORF">DPMN_153281</name>
</gene>
<dbReference type="EMBL" id="JAIWYP010000007">
    <property type="protein sequence ID" value="KAH3799669.1"/>
    <property type="molecule type" value="Genomic_DNA"/>
</dbReference>
<keyword evidence="2" id="KW-0472">Membrane</keyword>